<accession>A0ACC2NI99</accession>
<protein>
    <submittedName>
        <fullName evidence="1">Uncharacterized protein</fullName>
    </submittedName>
</protein>
<comment type="caution">
    <text evidence="1">The sequence shown here is derived from an EMBL/GenBank/DDBJ whole genome shotgun (WGS) entry which is preliminary data.</text>
</comment>
<dbReference type="EMBL" id="CM056743">
    <property type="protein sequence ID" value="KAJ8670837.1"/>
    <property type="molecule type" value="Genomic_DNA"/>
</dbReference>
<sequence>MGLPTGNPIVFLDIAVDTEKVGRVIIELFKRNVPKTAENFRSLCTGEKGLGSKGKALHYKGSVFHKIIPHTMVQGGDIINLDGSSGESIYGSHFEDEDLLTPHNEKGLLSMVNEGRPNSNSSQFVITTASCPQLNGTNVVFGKVIRGLSVVEDLRQLSNANTNEPINKIWILNSGELSGCSNWGLEDDDGEDIYTPYPADWNYNPMLQDLSPEGIANVLTRIKDSGNTFFSLKKYATAEKKYKKALRYYEWVEKNSTQLYSSRNNAKFIELRIVIILNLAAVKIQQSEYKECLTLCNQVLKVDGRNSKALFRRGQAYIGLNEYELGLADFRKAQEESPNSRDIIKKIECIKATMKSHLVAETATCRRMFKDV</sequence>
<gene>
    <name evidence="1" type="ORF">QAD02_002096</name>
</gene>
<dbReference type="Proteomes" id="UP001239111">
    <property type="component" value="Chromosome 3"/>
</dbReference>
<evidence type="ECO:0000313" key="1">
    <source>
        <dbReference type="EMBL" id="KAJ8670837.1"/>
    </source>
</evidence>
<keyword evidence="2" id="KW-1185">Reference proteome</keyword>
<proteinExistence type="predicted"/>
<evidence type="ECO:0000313" key="2">
    <source>
        <dbReference type="Proteomes" id="UP001239111"/>
    </source>
</evidence>
<reference evidence="1" key="1">
    <citation type="submission" date="2023-04" db="EMBL/GenBank/DDBJ databases">
        <title>A chromosome-level genome assembly of the parasitoid wasp Eretmocerus hayati.</title>
        <authorList>
            <person name="Zhong Y."/>
            <person name="Liu S."/>
            <person name="Liu Y."/>
        </authorList>
    </citation>
    <scope>NUCLEOTIDE SEQUENCE</scope>
    <source>
        <strain evidence="1">ZJU_SS_LIU_2023</strain>
    </source>
</reference>
<name>A0ACC2NI99_9HYME</name>
<organism evidence="1 2">
    <name type="scientific">Eretmocerus hayati</name>
    <dbReference type="NCBI Taxonomy" id="131215"/>
    <lineage>
        <taxon>Eukaryota</taxon>
        <taxon>Metazoa</taxon>
        <taxon>Ecdysozoa</taxon>
        <taxon>Arthropoda</taxon>
        <taxon>Hexapoda</taxon>
        <taxon>Insecta</taxon>
        <taxon>Pterygota</taxon>
        <taxon>Neoptera</taxon>
        <taxon>Endopterygota</taxon>
        <taxon>Hymenoptera</taxon>
        <taxon>Apocrita</taxon>
        <taxon>Proctotrupomorpha</taxon>
        <taxon>Chalcidoidea</taxon>
        <taxon>Aphelinidae</taxon>
        <taxon>Aphelininae</taxon>
        <taxon>Eretmocerus</taxon>
    </lineage>
</organism>